<feature type="region of interest" description="Disordered" evidence="1">
    <location>
        <begin position="24"/>
        <end position="51"/>
    </location>
</feature>
<name>A0AAD1W6P5_PELCU</name>
<keyword evidence="3" id="KW-1185">Reference proteome</keyword>
<dbReference type="AlphaFoldDB" id="A0AAD1W6P5"/>
<reference evidence="2" key="1">
    <citation type="submission" date="2022-03" db="EMBL/GenBank/DDBJ databases">
        <authorList>
            <person name="Alioto T."/>
            <person name="Alioto T."/>
            <person name="Gomez Garrido J."/>
        </authorList>
    </citation>
    <scope>NUCLEOTIDE SEQUENCE</scope>
</reference>
<evidence type="ECO:0000313" key="3">
    <source>
        <dbReference type="Proteomes" id="UP001295444"/>
    </source>
</evidence>
<proteinExistence type="predicted"/>
<evidence type="ECO:0000313" key="2">
    <source>
        <dbReference type="EMBL" id="CAH2296089.1"/>
    </source>
</evidence>
<dbReference type="Proteomes" id="UP001295444">
    <property type="component" value="Chromosome 05"/>
</dbReference>
<dbReference type="EMBL" id="OW240916">
    <property type="protein sequence ID" value="CAH2296089.1"/>
    <property type="molecule type" value="Genomic_DNA"/>
</dbReference>
<accession>A0AAD1W6P5</accession>
<sequence>MSHNKAKRASEKQDKLLFFSAKQGQTRGAVIQEESQDGAETDGAQGTHTEAASRILTMEGLQVMFDDMAAKLQSTLQHSFTDLRTDIHKLSSRTSDLENQMEAQSEAHNRLSSKVDEVWDRLNDYEAKIALRICQLTRRGSSTCLSPTCHRTSC</sequence>
<organism evidence="2 3">
    <name type="scientific">Pelobates cultripes</name>
    <name type="common">Western spadefoot toad</name>
    <dbReference type="NCBI Taxonomy" id="61616"/>
    <lineage>
        <taxon>Eukaryota</taxon>
        <taxon>Metazoa</taxon>
        <taxon>Chordata</taxon>
        <taxon>Craniata</taxon>
        <taxon>Vertebrata</taxon>
        <taxon>Euteleostomi</taxon>
        <taxon>Amphibia</taxon>
        <taxon>Batrachia</taxon>
        <taxon>Anura</taxon>
        <taxon>Pelobatoidea</taxon>
        <taxon>Pelobatidae</taxon>
        <taxon>Pelobates</taxon>
    </lineage>
</organism>
<protein>
    <submittedName>
        <fullName evidence="2">Uncharacterized protein</fullName>
    </submittedName>
</protein>
<evidence type="ECO:0000256" key="1">
    <source>
        <dbReference type="SAM" id="MobiDB-lite"/>
    </source>
</evidence>
<gene>
    <name evidence="2" type="ORF">PECUL_23A009200</name>
</gene>